<evidence type="ECO:0000313" key="6">
    <source>
        <dbReference type="EMBL" id="CAK1225716.1"/>
    </source>
</evidence>
<accession>A0ABM9MM30</accession>
<evidence type="ECO:0000256" key="4">
    <source>
        <dbReference type="ARBA" id="ARBA00022807"/>
    </source>
</evidence>
<evidence type="ECO:0000256" key="2">
    <source>
        <dbReference type="ARBA" id="ARBA00022670"/>
    </source>
</evidence>
<comment type="similarity">
    <text evidence="1">Belongs to the peptidase C40 family.</text>
</comment>
<dbReference type="SUPFAM" id="SSF54001">
    <property type="entry name" value="Cysteine proteinases"/>
    <property type="match status" value="1"/>
</dbReference>
<name>A0ABM9MM30_9LACO</name>
<dbReference type="EMBL" id="CAUZMB010000001">
    <property type="protein sequence ID" value="CAK1225716.1"/>
    <property type="molecule type" value="Genomic_DNA"/>
</dbReference>
<comment type="caution">
    <text evidence="6">The sequence shown here is derived from an EMBL/GenBank/DDBJ whole genome shotgun (WGS) entry which is preliminary data.</text>
</comment>
<feature type="domain" description="NlpC/P60" evidence="5">
    <location>
        <begin position="2"/>
        <end position="152"/>
    </location>
</feature>
<keyword evidence="4" id="KW-0788">Thiol protease</keyword>
<keyword evidence="3" id="KW-0378">Hydrolase</keyword>
<dbReference type="Pfam" id="PF05382">
    <property type="entry name" value="Amidase_5"/>
    <property type="match status" value="1"/>
</dbReference>
<reference evidence="6 7" key="1">
    <citation type="submission" date="2023-10" db="EMBL/GenBank/DDBJ databases">
        <authorList>
            <person name="Botero Cardona J."/>
        </authorList>
    </citation>
    <scope>NUCLEOTIDE SEQUENCE [LARGE SCALE GENOMIC DNA]</scope>
    <source>
        <strain evidence="6 7">R-55214</strain>
    </source>
</reference>
<dbReference type="Gene3D" id="3.90.1720.10">
    <property type="entry name" value="endopeptidase domain like (from Nostoc punctiforme)"/>
    <property type="match status" value="1"/>
</dbReference>
<protein>
    <submittedName>
        <fullName evidence="6">NlpC_P60 family (NlpC)</fullName>
    </submittedName>
</protein>
<dbReference type="InterPro" id="IPR008044">
    <property type="entry name" value="Phage_lysin"/>
</dbReference>
<evidence type="ECO:0000259" key="5">
    <source>
        <dbReference type="PROSITE" id="PS51935"/>
    </source>
</evidence>
<dbReference type="Proteomes" id="UP001314166">
    <property type="component" value="Unassembled WGS sequence"/>
</dbReference>
<dbReference type="RefSeq" id="WP_338343138.1">
    <property type="nucleotide sequence ID" value="NZ_CAUZLH010000001.1"/>
</dbReference>
<keyword evidence="2" id="KW-0645">Protease</keyword>
<dbReference type="Gene3D" id="2.40.50.670">
    <property type="match status" value="1"/>
</dbReference>
<organism evidence="6 7">
    <name type="scientific">Fructobacillus evanidus</name>
    <dbReference type="NCBI Taxonomy" id="3064281"/>
    <lineage>
        <taxon>Bacteria</taxon>
        <taxon>Bacillati</taxon>
        <taxon>Bacillota</taxon>
        <taxon>Bacilli</taxon>
        <taxon>Lactobacillales</taxon>
        <taxon>Lactobacillaceae</taxon>
        <taxon>Fructobacillus</taxon>
    </lineage>
</organism>
<evidence type="ECO:0000256" key="1">
    <source>
        <dbReference type="ARBA" id="ARBA00007074"/>
    </source>
</evidence>
<dbReference type="InterPro" id="IPR038765">
    <property type="entry name" value="Papain-like_cys_pep_sf"/>
</dbReference>
<dbReference type="InterPro" id="IPR038263">
    <property type="entry name" value="Lytic_exo_TRD_sf"/>
</dbReference>
<dbReference type="InterPro" id="IPR031898">
    <property type="entry name" value="ZoocinA_TRD"/>
</dbReference>
<dbReference type="PROSITE" id="PS51935">
    <property type="entry name" value="NLPC_P60"/>
    <property type="match status" value="1"/>
</dbReference>
<proteinExistence type="inferred from homology"/>
<gene>
    <name evidence="6" type="ORF">R55214_HHFBAMCI_00106</name>
</gene>
<sequence length="288" mass="31862">MAYNENTALAEARSYIGRATYSMDWDKRDGKQADGTTYFDCSGFVYHLLNVAGAIDDSYLSRSHYTGTLPTDLANAGFVEVDGDHVQAGDIYIWGANYGSGAGGNSHTGIFTSADNQISACYYTLGAKNGAVVELGHDYYWALDGKPEYHFYHYNGGQGASTPTAQPAQTTSTSKTSIQKFKDGKDKYVLDGWFTIQDVQQINKIWQVRVDELAKLPFDWTDNGIPCRVLENANGNVNFQPGDTARFKAPYSSGAIDEYDEAENAVGIDYISGYGRIWYDADKFWAHY</sequence>
<evidence type="ECO:0000256" key="3">
    <source>
        <dbReference type="ARBA" id="ARBA00022801"/>
    </source>
</evidence>
<dbReference type="InterPro" id="IPR000064">
    <property type="entry name" value="NLP_P60_dom"/>
</dbReference>
<dbReference type="Pfam" id="PF16775">
    <property type="entry name" value="ZoocinA_TRD"/>
    <property type="match status" value="1"/>
</dbReference>
<evidence type="ECO:0000313" key="7">
    <source>
        <dbReference type="Proteomes" id="UP001314166"/>
    </source>
</evidence>
<keyword evidence="7" id="KW-1185">Reference proteome</keyword>